<evidence type="ECO:0000313" key="3">
    <source>
        <dbReference type="Proteomes" id="UP000018144"/>
    </source>
</evidence>
<accession>U4LJK5</accession>
<dbReference type="Gene3D" id="3.40.630.30">
    <property type="match status" value="1"/>
</dbReference>
<reference evidence="2 3" key="1">
    <citation type="journal article" date="2013" name="PLoS Genet.">
        <title>The genome and development-dependent transcriptomes of Pyronema confluens: a window into fungal evolution.</title>
        <authorList>
            <person name="Traeger S."/>
            <person name="Altegoer F."/>
            <person name="Freitag M."/>
            <person name="Gabaldon T."/>
            <person name="Kempken F."/>
            <person name="Kumar A."/>
            <person name="Marcet-Houben M."/>
            <person name="Poggeler S."/>
            <person name="Stajich J.E."/>
            <person name="Nowrousian M."/>
        </authorList>
    </citation>
    <scope>NUCLEOTIDE SEQUENCE [LARGE SCALE GENOMIC DNA]</scope>
    <source>
        <strain evidence="3">CBS 100304</strain>
        <tissue evidence="2">Vegetative mycelium</tissue>
    </source>
</reference>
<dbReference type="PROSITE" id="PS51186">
    <property type="entry name" value="GNAT"/>
    <property type="match status" value="1"/>
</dbReference>
<dbReference type="OMA" id="YGVQKLG"/>
<feature type="domain" description="N-acetyltransferase" evidence="1">
    <location>
        <begin position="28"/>
        <end position="175"/>
    </location>
</feature>
<evidence type="ECO:0000259" key="1">
    <source>
        <dbReference type="PROSITE" id="PS51186"/>
    </source>
</evidence>
<dbReference type="InterPro" id="IPR000182">
    <property type="entry name" value="GNAT_dom"/>
</dbReference>
<dbReference type="Pfam" id="PF13302">
    <property type="entry name" value="Acetyltransf_3"/>
    <property type="match status" value="1"/>
</dbReference>
<dbReference type="EMBL" id="HF935644">
    <property type="protein sequence ID" value="CCX31737.1"/>
    <property type="molecule type" value="Genomic_DNA"/>
</dbReference>
<sequence length="186" mass="20657">MYDPNFCIDTSRLTLTHFLPDKPEHCSFLVVLYNSPLFLSTEGQTDITTPEAAQKRIATRFVDEHKRNGYGTYLVSLKDTRKPIGSISLIKGDDPGSFEHPDIGFALIPDMVGKGYATEAAKAMLEFTGVKEYFGFTDPENVPSTKVLERLGMERRGIRKLKPFGGREGLVYTAPGMGELTGDAWD</sequence>
<name>U4LJK5_PYROM</name>
<protein>
    <submittedName>
        <fullName evidence="2">Similar to Uncharacterized N-acetyltransferase YnaD acc. no. P94482</fullName>
    </submittedName>
</protein>
<proteinExistence type="predicted"/>
<evidence type="ECO:0000313" key="2">
    <source>
        <dbReference type="EMBL" id="CCX31737.1"/>
    </source>
</evidence>
<dbReference type="PANTHER" id="PTHR43792">
    <property type="entry name" value="GNAT FAMILY, PUTATIVE (AFU_ORTHOLOGUE AFUA_3G00765)-RELATED-RELATED"/>
    <property type="match status" value="1"/>
</dbReference>
<dbReference type="SUPFAM" id="SSF55729">
    <property type="entry name" value="Acyl-CoA N-acyltransferases (Nat)"/>
    <property type="match status" value="1"/>
</dbReference>
<dbReference type="PANTHER" id="PTHR43792:SF16">
    <property type="entry name" value="N-ACETYLTRANSFERASE DOMAIN-CONTAINING PROTEIN"/>
    <property type="match status" value="1"/>
</dbReference>
<keyword evidence="3" id="KW-1185">Reference proteome</keyword>
<dbReference type="eggNOG" id="ENOG502S37A">
    <property type="taxonomic scope" value="Eukaryota"/>
</dbReference>
<gene>
    <name evidence="2" type="ORF">PCON_11375</name>
</gene>
<dbReference type="InterPro" id="IPR016181">
    <property type="entry name" value="Acyl_CoA_acyltransferase"/>
</dbReference>
<dbReference type="InterPro" id="IPR051531">
    <property type="entry name" value="N-acetyltransferase"/>
</dbReference>
<keyword evidence="2" id="KW-0808">Transferase</keyword>
<dbReference type="Proteomes" id="UP000018144">
    <property type="component" value="Unassembled WGS sequence"/>
</dbReference>
<organism evidence="2 3">
    <name type="scientific">Pyronema omphalodes (strain CBS 100304)</name>
    <name type="common">Pyronema confluens</name>
    <dbReference type="NCBI Taxonomy" id="1076935"/>
    <lineage>
        <taxon>Eukaryota</taxon>
        <taxon>Fungi</taxon>
        <taxon>Dikarya</taxon>
        <taxon>Ascomycota</taxon>
        <taxon>Pezizomycotina</taxon>
        <taxon>Pezizomycetes</taxon>
        <taxon>Pezizales</taxon>
        <taxon>Pyronemataceae</taxon>
        <taxon>Pyronema</taxon>
    </lineage>
</organism>
<dbReference type="GO" id="GO:0016747">
    <property type="term" value="F:acyltransferase activity, transferring groups other than amino-acyl groups"/>
    <property type="evidence" value="ECO:0007669"/>
    <property type="project" value="InterPro"/>
</dbReference>
<dbReference type="AlphaFoldDB" id="U4LJK5"/>
<dbReference type="OrthoDB" id="630895at2759"/>